<feature type="transmembrane region" description="Helical" evidence="6">
    <location>
        <begin position="295"/>
        <end position="313"/>
    </location>
</feature>
<keyword evidence="2 6" id="KW-0812">Transmembrane</keyword>
<evidence type="ECO:0000256" key="5">
    <source>
        <dbReference type="SAM" id="MobiDB-lite"/>
    </source>
</evidence>
<accession>A0A1Y5TEV8</accession>
<dbReference type="PANTHER" id="PTHR10846:SF8">
    <property type="entry name" value="INNER MEMBRANE PROTEIN YRBG"/>
    <property type="match status" value="1"/>
</dbReference>
<feature type="domain" description="Sodium/calcium exchanger membrane region" evidence="7">
    <location>
        <begin position="12"/>
        <end position="128"/>
    </location>
</feature>
<feature type="transmembrane region" description="Helical" evidence="6">
    <location>
        <begin position="111"/>
        <end position="130"/>
    </location>
</feature>
<gene>
    <name evidence="8" type="primary">yrbG_1</name>
    <name evidence="8" type="ORF">OCH7691_02766</name>
</gene>
<feature type="transmembrane region" description="Helical" evidence="6">
    <location>
        <begin position="136"/>
        <end position="154"/>
    </location>
</feature>
<dbReference type="AlphaFoldDB" id="A0A1Y5TEV8"/>
<dbReference type="EMBL" id="FWFR01000002">
    <property type="protein sequence ID" value="SLN62482.1"/>
    <property type="molecule type" value="Genomic_DNA"/>
</dbReference>
<reference evidence="8 9" key="1">
    <citation type="submission" date="2017-03" db="EMBL/GenBank/DDBJ databases">
        <authorList>
            <person name="Afonso C.L."/>
            <person name="Miller P.J."/>
            <person name="Scott M.A."/>
            <person name="Spackman E."/>
            <person name="Goraichik I."/>
            <person name="Dimitrov K.M."/>
            <person name="Suarez D.L."/>
            <person name="Swayne D.E."/>
        </authorList>
    </citation>
    <scope>NUCLEOTIDE SEQUENCE [LARGE SCALE GENOMIC DNA]</scope>
    <source>
        <strain evidence="8 9">CECT 7691</strain>
    </source>
</reference>
<dbReference type="InterPro" id="IPR004837">
    <property type="entry name" value="NaCa_Exmemb"/>
</dbReference>
<sequence>MPDIQSQSVLPALLVFTAASVAILLGGIRLTRLVDRLADVTGLGEAIAGALFLGAATSLSGLVTSVVAAGDGYVDLALSNALGGIAAQTLFLVAADLAYRHANLEHAAASLTNMVSGLMLVMMLTVLLAAGHLDPVTFLGIHPATPVLFALYLVGLRLGSGVRTEPMWGPAETPETRPDRPEGGPEGSPGTGSLLAGILALGLVVAVAGYLIAESGLAFVRLGGLRETVVGALVTALATSTPELVTTVAAVRRGALTLAVGGILGGNCFDVLFVGAADIAYRDGSIYHAMAGEQAFLVLLSILMTVVLILGLVGRQRHGPGNIGFEGLALVGLYGGAMAILLAGG</sequence>
<feature type="transmembrane region" description="Helical" evidence="6">
    <location>
        <begin position="81"/>
        <end position="99"/>
    </location>
</feature>
<evidence type="ECO:0000313" key="8">
    <source>
        <dbReference type="EMBL" id="SLN62482.1"/>
    </source>
</evidence>
<feature type="region of interest" description="Disordered" evidence="5">
    <location>
        <begin position="165"/>
        <end position="189"/>
    </location>
</feature>
<evidence type="ECO:0000256" key="3">
    <source>
        <dbReference type="ARBA" id="ARBA00022989"/>
    </source>
</evidence>
<name>A0A1Y5TEV8_9PROT</name>
<dbReference type="GO" id="GO:0005886">
    <property type="term" value="C:plasma membrane"/>
    <property type="evidence" value="ECO:0007669"/>
    <property type="project" value="TreeGrafter"/>
</dbReference>
<evidence type="ECO:0000313" key="9">
    <source>
        <dbReference type="Proteomes" id="UP000193200"/>
    </source>
</evidence>
<dbReference type="GO" id="GO:0005262">
    <property type="term" value="F:calcium channel activity"/>
    <property type="evidence" value="ECO:0007669"/>
    <property type="project" value="TreeGrafter"/>
</dbReference>
<keyword evidence="4 6" id="KW-0472">Membrane</keyword>
<feature type="transmembrane region" description="Helical" evidence="6">
    <location>
        <begin position="12"/>
        <end position="31"/>
    </location>
</feature>
<dbReference type="GO" id="GO:0006874">
    <property type="term" value="P:intracellular calcium ion homeostasis"/>
    <property type="evidence" value="ECO:0007669"/>
    <property type="project" value="TreeGrafter"/>
</dbReference>
<dbReference type="GO" id="GO:0008273">
    <property type="term" value="F:calcium, potassium:sodium antiporter activity"/>
    <property type="evidence" value="ECO:0007669"/>
    <property type="project" value="TreeGrafter"/>
</dbReference>
<dbReference type="Pfam" id="PF01699">
    <property type="entry name" value="Na_Ca_ex"/>
    <property type="match status" value="2"/>
</dbReference>
<feature type="transmembrane region" description="Helical" evidence="6">
    <location>
        <begin position="194"/>
        <end position="213"/>
    </location>
</feature>
<dbReference type="PANTHER" id="PTHR10846">
    <property type="entry name" value="SODIUM/POTASSIUM/CALCIUM EXCHANGER"/>
    <property type="match status" value="1"/>
</dbReference>
<dbReference type="InterPro" id="IPR044880">
    <property type="entry name" value="NCX_ion-bd_dom_sf"/>
</dbReference>
<feature type="transmembrane region" description="Helical" evidence="6">
    <location>
        <begin position="43"/>
        <end position="69"/>
    </location>
</feature>
<dbReference type="RefSeq" id="WP_085884098.1">
    <property type="nucleotide sequence ID" value="NZ_FWFR01000002.1"/>
</dbReference>
<dbReference type="InterPro" id="IPR004481">
    <property type="entry name" value="K/Na/Ca-exchanger"/>
</dbReference>
<dbReference type="Gene3D" id="1.20.1420.30">
    <property type="entry name" value="NCX, central ion-binding region"/>
    <property type="match status" value="2"/>
</dbReference>
<organism evidence="8 9">
    <name type="scientific">Oceanibacterium hippocampi</name>
    <dbReference type="NCBI Taxonomy" id="745714"/>
    <lineage>
        <taxon>Bacteria</taxon>
        <taxon>Pseudomonadati</taxon>
        <taxon>Pseudomonadota</taxon>
        <taxon>Alphaproteobacteria</taxon>
        <taxon>Sneathiellales</taxon>
        <taxon>Sneathiellaceae</taxon>
        <taxon>Oceanibacterium</taxon>
    </lineage>
</organism>
<evidence type="ECO:0000256" key="1">
    <source>
        <dbReference type="ARBA" id="ARBA00004141"/>
    </source>
</evidence>
<dbReference type="OrthoDB" id="153124at2"/>
<evidence type="ECO:0000256" key="6">
    <source>
        <dbReference type="SAM" id="Phobius"/>
    </source>
</evidence>
<protein>
    <submittedName>
        <fullName evidence="8">Inner membrane protein YrbG</fullName>
    </submittedName>
</protein>
<dbReference type="Proteomes" id="UP000193200">
    <property type="component" value="Unassembled WGS sequence"/>
</dbReference>
<feature type="transmembrane region" description="Helical" evidence="6">
    <location>
        <begin position="325"/>
        <end position="344"/>
    </location>
</feature>
<dbReference type="InParanoid" id="A0A1Y5TEV8"/>
<evidence type="ECO:0000256" key="2">
    <source>
        <dbReference type="ARBA" id="ARBA00022692"/>
    </source>
</evidence>
<keyword evidence="9" id="KW-1185">Reference proteome</keyword>
<evidence type="ECO:0000256" key="4">
    <source>
        <dbReference type="ARBA" id="ARBA00023136"/>
    </source>
</evidence>
<feature type="compositionally biased region" description="Basic and acidic residues" evidence="5">
    <location>
        <begin position="174"/>
        <end position="183"/>
    </location>
</feature>
<keyword evidence="3 6" id="KW-1133">Transmembrane helix</keyword>
<proteinExistence type="predicted"/>
<evidence type="ECO:0000259" key="7">
    <source>
        <dbReference type="Pfam" id="PF01699"/>
    </source>
</evidence>
<feature type="domain" description="Sodium/calcium exchanger membrane region" evidence="7">
    <location>
        <begin position="195"/>
        <end position="342"/>
    </location>
</feature>
<comment type="subcellular location">
    <subcellularLocation>
        <location evidence="1">Membrane</location>
        <topology evidence="1">Multi-pass membrane protein</topology>
    </subcellularLocation>
</comment>